<organism evidence="2 3">
    <name type="scientific">Takifugu flavidus</name>
    <name type="common">sansaifugu</name>
    <dbReference type="NCBI Taxonomy" id="433684"/>
    <lineage>
        <taxon>Eukaryota</taxon>
        <taxon>Metazoa</taxon>
        <taxon>Chordata</taxon>
        <taxon>Craniata</taxon>
        <taxon>Vertebrata</taxon>
        <taxon>Euteleostomi</taxon>
        <taxon>Actinopterygii</taxon>
        <taxon>Neopterygii</taxon>
        <taxon>Teleostei</taxon>
        <taxon>Neoteleostei</taxon>
        <taxon>Acanthomorphata</taxon>
        <taxon>Eupercaria</taxon>
        <taxon>Tetraodontiformes</taxon>
        <taxon>Tetradontoidea</taxon>
        <taxon>Tetraodontidae</taxon>
        <taxon>Takifugu</taxon>
    </lineage>
</organism>
<comment type="caution">
    <text evidence="2">The sequence shown here is derived from an EMBL/GenBank/DDBJ whole genome shotgun (WGS) entry which is preliminary data.</text>
</comment>
<dbReference type="AlphaFoldDB" id="A0A5C6P3C0"/>
<evidence type="ECO:0000256" key="1">
    <source>
        <dbReference type="SAM" id="MobiDB-lite"/>
    </source>
</evidence>
<keyword evidence="3" id="KW-1185">Reference proteome</keyword>
<evidence type="ECO:0000313" key="2">
    <source>
        <dbReference type="EMBL" id="TWW74252.1"/>
    </source>
</evidence>
<name>A0A5C6P3C0_9TELE</name>
<dbReference type="Proteomes" id="UP000324091">
    <property type="component" value="Chromosome 14"/>
</dbReference>
<gene>
    <name evidence="2" type="ORF">D4764_14G0002530</name>
</gene>
<feature type="region of interest" description="Disordered" evidence="1">
    <location>
        <begin position="34"/>
        <end position="87"/>
    </location>
</feature>
<accession>A0A5C6P3C0</accession>
<feature type="compositionally biased region" description="Pro residues" evidence="1">
    <location>
        <begin position="37"/>
        <end position="65"/>
    </location>
</feature>
<evidence type="ECO:0000313" key="3">
    <source>
        <dbReference type="Proteomes" id="UP000324091"/>
    </source>
</evidence>
<dbReference type="EMBL" id="RHFK02000006">
    <property type="protein sequence ID" value="TWW74252.1"/>
    <property type="molecule type" value="Genomic_DNA"/>
</dbReference>
<reference evidence="2 3" key="1">
    <citation type="submission" date="2019-04" db="EMBL/GenBank/DDBJ databases">
        <title>Chromosome genome assembly for Takifugu flavidus.</title>
        <authorList>
            <person name="Xiao S."/>
        </authorList>
    </citation>
    <scope>NUCLEOTIDE SEQUENCE [LARGE SCALE GENOMIC DNA]</scope>
    <source>
        <strain evidence="2">HTHZ2018</strain>
        <tissue evidence="2">Muscle</tissue>
    </source>
</reference>
<protein>
    <submittedName>
        <fullName evidence="2">Uncharacterized protein</fullName>
    </submittedName>
</protein>
<sequence length="131" mass="14060">MACSKATTMTSFRQDTRQHRPHFPVVISHEGVQPLSSPCPAPVQPLSSPCPGPVQPLSSPCPAPVQPLSRPPEGCGARVQDKDPGGARPLVEDLSLFKAGDVITLQRRARRGTFRNKVHPFRAPSCDHGAP</sequence>
<proteinExistence type="predicted"/>